<dbReference type="SUPFAM" id="SSF53098">
    <property type="entry name" value="Ribonuclease H-like"/>
    <property type="match status" value="1"/>
</dbReference>
<keyword evidence="10" id="KW-1185">Reference proteome</keyword>
<dbReference type="InterPro" id="IPR001584">
    <property type="entry name" value="Integrase_cat-core"/>
</dbReference>
<evidence type="ECO:0000259" key="8">
    <source>
        <dbReference type="PROSITE" id="PS50994"/>
    </source>
</evidence>
<dbReference type="GO" id="GO:0003964">
    <property type="term" value="F:RNA-directed DNA polymerase activity"/>
    <property type="evidence" value="ECO:0007669"/>
    <property type="project" value="UniProtKB-KW"/>
</dbReference>
<dbReference type="SUPFAM" id="SSF54160">
    <property type="entry name" value="Chromo domain-like"/>
    <property type="match status" value="1"/>
</dbReference>
<dbReference type="PROSITE" id="PS50994">
    <property type="entry name" value="INTEGRASE"/>
    <property type="match status" value="1"/>
</dbReference>
<dbReference type="InterPro" id="IPR043502">
    <property type="entry name" value="DNA/RNA_pol_sf"/>
</dbReference>
<dbReference type="FunFam" id="3.10.10.10:FF:000007">
    <property type="entry name" value="Retrovirus-related Pol polyprotein from transposon 17.6-like Protein"/>
    <property type="match status" value="1"/>
</dbReference>
<keyword evidence="5" id="KW-0255">Endonuclease</keyword>
<sequence>MMRMIKHEGQEMIIELGAVSVPDSTNQEIPAEIATVLQDAHSVFEMPRALGLVEVQKDAIELLVKEMLAAGIIQPSKSPFSNPVLLVRKKDRSWRFRVDYRDLNRETVPDKFLIPVIDELLDQLYGASIFSKLDLKSGYHQIRVSTEDVHKTAFRTHDGHYEFLVMLFGLTNAPATFQSLMNEELGAGNKVANALSHVNKPVELQNILGVHNSVLGGHSGEDKTFKRIASDFYWGCPVHNTILVVVDRLSKYAHFSPLRHPFTARIVAEVFLKEVVRLHGVPSCIISDRDKIFIIFKLQGTKLLHSTAYHPQMDGQSEVVNRCLETYLRCYASDQPRNWMRWLAWAEYWYNTSFHTASKHTPFKVVYGRDPPSLIRYQRGITPISSIDEMLEERDVILDDLRMHLLRAQQKMKDTADKKRRDGQFSIGDKVFVKLKPYRQKSLAARRNEKLSPRFYGPFLVLSRVGEVAYKLQLLASSSNHPVFHVLQLSEAHGTIHSSPLLPPQLSPDMELIVEPAEVLGVRNSKPNRSGDREVLIMWNDLPLFEATWEKFDTLLQQFPQFHLEDKVKV</sequence>
<proteinExistence type="predicted"/>
<evidence type="ECO:0000256" key="3">
    <source>
        <dbReference type="ARBA" id="ARBA00022695"/>
    </source>
</evidence>
<dbReference type="Gene3D" id="3.30.420.10">
    <property type="entry name" value="Ribonuclease H-like superfamily/Ribonuclease H"/>
    <property type="match status" value="1"/>
</dbReference>
<evidence type="ECO:0000313" key="10">
    <source>
        <dbReference type="Proteomes" id="UP001454036"/>
    </source>
</evidence>
<dbReference type="Gene3D" id="3.10.10.10">
    <property type="entry name" value="HIV Type 1 Reverse Transcriptase, subunit A, domain 1"/>
    <property type="match status" value="1"/>
</dbReference>
<evidence type="ECO:0000256" key="4">
    <source>
        <dbReference type="ARBA" id="ARBA00022722"/>
    </source>
</evidence>
<feature type="domain" description="Integrase catalytic" evidence="8">
    <location>
        <begin position="219"/>
        <end position="370"/>
    </location>
</feature>
<dbReference type="InterPro" id="IPR036397">
    <property type="entry name" value="RNaseH_sf"/>
</dbReference>
<protein>
    <recommendedName>
        <fullName evidence="8">Integrase catalytic domain-containing protein</fullName>
    </recommendedName>
</protein>
<dbReference type="AlphaFoldDB" id="A0AAV3RFR6"/>
<dbReference type="InterPro" id="IPR012337">
    <property type="entry name" value="RNaseH-like_sf"/>
</dbReference>
<dbReference type="PANTHER" id="PTHR37984:SF5">
    <property type="entry name" value="PROTEIN NYNRIN-LIKE"/>
    <property type="match status" value="1"/>
</dbReference>
<keyword evidence="6" id="KW-0378">Hydrolase</keyword>
<evidence type="ECO:0000256" key="1">
    <source>
        <dbReference type="ARBA" id="ARBA00022670"/>
    </source>
</evidence>
<reference evidence="9 10" key="1">
    <citation type="submission" date="2024-01" db="EMBL/GenBank/DDBJ databases">
        <title>The complete chloroplast genome sequence of Lithospermum erythrorhizon: insights into the phylogenetic relationship among Boraginaceae species and the maternal lineages of purple gromwells.</title>
        <authorList>
            <person name="Okada T."/>
            <person name="Watanabe K."/>
        </authorList>
    </citation>
    <scope>NUCLEOTIDE SEQUENCE [LARGE SCALE GENOMIC DNA]</scope>
</reference>
<organism evidence="9 10">
    <name type="scientific">Lithospermum erythrorhizon</name>
    <name type="common">Purple gromwell</name>
    <name type="synonym">Lithospermum officinale var. erythrorhizon</name>
    <dbReference type="NCBI Taxonomy" id="34254"/>
    <lineage>
        <taxon>Eukaryota</taxon>
        <taxon>Viridiplantae</taxon>
        <taxon>Streptophyta</taxon>
        <taxon>Embryophyta</taxon>
        <taxon>Tracheophyta</taxon>
        <taxon>Spermatophyta</taxon>
        <taxon>Magnoliopsida</taxon>
        <taxon>eudicotyledons</taxon>
        <taxon>Gunneridae</taxon>
        <taxon>Pentapetalae</taxon>
        <taxon>asterids</taxon>
        <taxon>lamiids</taxon>
        <taxon>Boraginales</taxon>
        <taxon>Boraginaceae</taxon>
        <taxon>Boraginoideae</taxon>
        <taxon>Lithospermeae</taxon>
        <taxon>Lithospermum</taxon>
    </lineage>
</organism>
<dbReference type="InterPro" id="IPR056924">
    <property type="entry name" value="SH3_Tf2-1"/>
</dbReference>
<keyword evidence="7" id="KW-0695">RNA-directed DNA polymerase</keyword>
<keyword evidence="4" id="KW-0540">Nuclease</keyword>
<dbReference type="Proteomes" id="UP001454036">
    <property type="component" value="Unassembled WGS sequence"/>
</dbReference>
<dbReference type="InterPro" id="IPR000477">
    <property type="entry name" value="RT_dom"/>
</dbReference>
<dbReference type="InterPro" id="IPR050951">
    <property type="entry name" value="Retrovirus_Pol_polyprotein"/>
</dbReference>
<evidence type="ECO:0000256" key="2">
    <source>
        <dbReference type="ARBA" id="ARBA00022679"/>
    </source>
</evidence>
<dbReference type="GO" id="GO:0004519">
    <property type="term" value="F:endonuclease activity"/>
    <property type="evidence" value="ECO:0007669"/>
    <property type="project" value="UniProtKB-KW"/>
</dbReference>
<name>A0AAV3RFR6_LITER</name>
<evidence type="ECO:0000313" key="9">
    <source>
        <dbReference type="EMBL" id="GAA0174021.1"/>
    </source>
</evidence>
<dbReference type="GO" id="GO:0015074">
    <property type="term" value="P:DNA integration"/>
    <property type="evidence" value="ECO:0007669"/>
    <property type="project" value="InterPro"/>
</dbReference>
<comment type="caution">
    <text evidence="9">The sequence shown here is derived from an EMBL/GenBank/DDBJ whole genome shotgun (WGS) entry which is preliminary data.</text>
</comment>
<dbReference type="GO" id="GO:0008233">
    <property type="term" value="F:peptidase activity"/>
    <property type="evidence" value="ECO:0007669"/>
    <property type="project" value="UniProtKB-KW"/>
</dbReference>
<keyword evidence="2" id="KW-0808">Transferase</keyword>
<dbReference type="Pfam" id="PF24626">
    <property type="entry name" value="SH3_Tf2-1"/>
    <property type="match status" value="1"/>
</dbReference>
<dbReference type="Pfam" id="PF00078">
    <property type="entry name" value="RVT_1"/>
    <property type="match status" value="1"/>
</dbReference>
<evidence type="ECO:0000256" key="7">
    <source>
        <dbReference type="ARBA" id="ARBA00022918"/>
    </source>
</evidence>
<dbReference type="EMBL" id="BAABME010008870">
    <property type="protein sequence ID" value="GAA0174021.1"/>
    <property type="molecule type" value="Genomic_DNA"/>
</dbReference>
<evidence type="ECO:0000256" key="6">
    <source>
        <dbReference type="ARBA" id="ARBA00022801"/>
    </source>
</evidence>
<keyword evidence="3" id="KW-0548">Nucleotidyltransferase</keyword>
<dbReference type="GO" id="GO:0006508">
    <property type="term" value="P:proteolysis"/>
    <property type="evidence" value="ECO:0007669"/>
    <property type="project" value="UniProtKB-KW"/>
</dbReference>
<gene>
    <name evidence="9" type="ORF">LIER_27498</name>
</gene>
<evidence type="ECO:0000256" key="5">
    <source>
        <dbReference type="ARBA" id="ARBA00022759"/>
    </source>
</evidence>
<dbReference type="InterPro" id="IPR016197">
    <property type="entry name" value="Chromo-like_dom_sf"/>
</dbReference>
<accession>A0AAV3RFR6</accession>
<dbReference type="PANTHER" id="PTHR37984">
    <property type="entry name" value="PROTEIN CBG26694"/>
    <property type="match status" value="1"/>
</dbReference>
<dbReference type="GO" id="GO:0003676">
    <property type="term" value="F:nucleic acid binding"/>
    <property type="evidence" value="ECO:0007669"/>
    <property type="project" value="InterPro"/>
</dbReference>
<keyword evidence="1" id="KW-0645">Protease</keyword>
<dbReference type="SUPFAM" id="SSF56672">
    <property type="entry name" value="DNA/RNA polymerases"/>
    <property type="match status" value="1"/>
</dbReference>
<dbReference type="CDD" id="cd01647">
    <property type="entry name" value="RT_LTR"/>
    <property type="match status" value="1"/>
</dbReference>